<dbReference type="EMBL" id="BMED01000007">
    <property type="protein sequence ID" value="GGC96662.1"/>
    <property type="molecule type" value="Genomic_DNA"/>
</dbReference>
<dbReference type="Proteomes" id="UP000637423">
    <property type="component" value="Unassembled WGS sequence"/>
</dbReference>
<proteinExistence type="predicted"/>
<reference evidence="1" key="2">
    <citation type="submission" date="2020-09" db="EMBL/GenBank/DDBJ databases">
        <authorList>
            <person name="Sun Q."/>
            <person name="Zhou Y."/>
        </authorList>
    </citation>
    <scope>NUCLEOTIDE SEQUENCE</scope>
    <source>
        <strain evidence="1">CGMCC 1.10998</strain>
    </source>
</reference>
<name>A0A916XQH5_9BURK</name>
<evidence type="ECO:0000313" key="2">
    <source>
        <dbReference type="Proteomes" id="UP000637423"/>
    </source>
</evidence>
<evidence type="ECO:0000313" key="1">
    <source>
        <dbReference type="EMBL" id="GGC96662.1"/>
    </source>
</evidence>
<sequence>MPPSKLAIKYAPDVERMRQCLERGGYVVGKGRIVQAWADYSASAGATWLRPDALEDSLRQALLRQLSPLSADPGPCRRFIGQIVDARDGSGDGILPLPVDLVAYAGWEEGDVLRISVMAPGQLSLERVSIARGDHR</sequence>
<comment type="caution">
    <text evidence="1">The sequence shown here is derived from an EMBL/GenBank/DDBJ whole genome shotgun (WGS) entry which is preliminary data.</text>
</comment>
<dbReference type="AlphaFoldDB" id="A0A916XQH5"/>
<keyword evidence="2" id="KW-1185">Reference proteome</keyword>
<accession>A0A916XQH5</accession>
<reference evidence="1" key="1">
    <citation type="journal article" date="2014" name="Int. J. Syst. Evol. Microbiol.">
        <title>Complete genome sequence of Corynebacterium casei LMG S-19264T (=DSM 44701T), isolated from a smear-ripened cheese.</title>
        <authorList>
            <consortium name="US DOE Joint Genome Institute (JGI-PGF)"/>
            <person name="Walter F."/>
            <person name="Albersmeier A."/>
            <person name="Kalinowski J."/>
            <person name="Ruckert C."/>
        </authorList>
    </citation>
    <scope>NUCLEOTIDE SEQUENCE</scope>
    <source>
        <strain evidence="1">CGMCC 1.10998</strain>
    </source>
</reference>
<organism evidence="1 2">
    <name type="scientific">Undibacterium terreum</name>
    <dbReference type="NCBI Taxonomy" id="1224302"/>
    <lineage>
        <taxon>Bacteria</taxon>
        <taxon>Pseudomonadati</taxon>
        <taxon>Pseudomonadota</taxon>
        <taxon>Betaproteobacteria</taxon>
        <taxon>Burkholderiales</taxon>
        <taxon>Oxalobacteraceae</taxon>
        <taxon>Undibacterium</taxon>
    </lineage>
</organism>
<gene>
    <name evidence="1" type="ORF">GCM10011396_50100</name>
</gene>
<protein>
    <submittedName>
        <fullName evidence="1">Uncharacterized protein</fullName>
    </submittedName>
</protein>